<keyword evidence="3" id="KW-1185">Reference proteome</keyword>
<comment type="caution">
    <text evidence="2">The sequence shown here is derived from an EMBL/GenBank/DDBJ whole genome shotgun (WGS) entry which is preliminary data.</text>
</comment>
<gene>
    <name evidence="2" type="ORF">VIN30_09635</name>
</gene>
<sequence>MLIPDLCWAEAKLAVEFDSNAEHLTPQQAAQDAKKRLALEADGYRVITVTTSQLASSRSMEEIAREISRHLHRRLRIRSTKFRACHAALYRMGWSLDHYLDQRWLAQQRSAGQTAPLECSNGTKPERNDGMADCWQNDIEIPRPRF</sequence>
<evidence type="ECO:0000313" key="2">
    <source>
        <dbReference type="EMBL" id="MEC4176706.1"/>
    </source>
</evidence>
<evidence type="ECO:0008006" key="4">
    <source>
        <dbReference type="Google" id="ProtNLM"/>
    </source>
</evidence>
<organism evidence="2 3">
    <name type="scientific">Adlercreutzia wanghongyangiae</name>
    <dbReference type="NCBI Taxonomy" id="3111451"/>
    <lineage>
        <taxon>Bacteria</taxon>
        <taxon>Bacillati</taxon>
        <taxon>Actinomycetota</taxon>
        <taxon>Coriobacteriia</taxon>
        <taxon>Eggerthellales</taxon>
        <taxon>Eggerthellaceae</taxon>
        <taxon>Adlercreutzia</taxon>
    </lineage>
</organism>
<dbReference type="Gene3D" id="3.40.960.10">
    <property type="entry name" value="VSR Endonuclease"/>
    <property type="match status" value="1"/>
</dbReference>
<dbReference type="Proteomes" id="UP001349994">
    <property type="component" value="Unassembled WGS sequence"/>
</dbReference>
<evidence type="ECO:0000256" key="1">
    <source>
        <dbReference type="SAM" id="MobiDB-lite"/>
    </source>
</evidence>
<name>A0ABU6IK40_9ACTN</name>
<reference evidence="2 3" key="1">
    <citation type="submission" date="2024-01" db="EMBL/GenBank/DDBJ databases">
        <title>novel species in genus Adlercreutzia.</title>
        <authorList>
            <person name="Liu X."/>
        </authorList>
    </citation>
    <scope>NUCLEOTIDE SEQUENCE [LARGE SCALE GENOMIC DNA]</scope>
    <source>
        <strain evidence="2 3">R7</strain>
    </source>
</reference>
<accession>A0ABU6IK40</accession>
<dbReference type="EMBL" id="JAYMFF010000019">
    <property type="protein sequence ID" value="MEC4176706.1"/>
    <property type="molecule type" value="Genomic_DNA"/>
</dbReference>
<proteinExistence type="predicted"/>
<protein>
    <recommendedName>
        <fullName evidence="4">DUF559 domain-containing protein</fullName>
    </recommendedName>
</protein>
<feature type="region of interest" description="Disordered" evidence="1">
    <location>
        <begin position="112"/>
        <end position="134"/>
    </location>
</feature>
<dbReference type="RefSeq" id="WP_338211173.1">
    <property type="nucleotide sequence ID" value="NZ_JAYMFF010000019.1"/>
</dbReference>
<evidence type="ECO:0000313" key="3">
    <source>
        <dbReference type="Proteomes" id="UP001349994"/>
    </source>
</evidence>